<evidence type="ECO:0000256" key="1">
    <source>
        <dbReference type="SAM" id="Phobius"/>
    </source>
</evidence>
<organism evidence="2 3">
    <name type="scientific">Amycolatopsis vastitatis</name>
    <dbReference type="NCBI Taxonomy" id="1905142"/>
    <lineage>
        <taxon>Bacteria</taxon>
        <taxon>Bacillati</taxon>
        <taxon>Actinomycetota</taxon>
        <taxon>Actinomycetes</taxon>
        <taxon>Pseudonocardiales</taxon>
        <taxon>Pseudonocardiaceae</taxon>
        <taxon>Amycolatopsis</taxon>
    </lineage>
</organism>
<dbReference type="InterPro" id="IPR051082">
    <property type="entry name" value="Pentapeptide-BTB/POZ_domain"/>
</dbReference>
<dbReference type="InterPro" id="IPR001646">
    <property type="entry name" value="5peptide_repeat"/>
</dbReference>
<sequence>MSPRRKAGFAVAAAVVTVLVVLCVGFAPPWLVGTAPGLGPADRLKAVNDVRATLLQALGGLLALAGVGLGALLTSRQLQLNRESRSIDLFTKAIDQLGAKQVPTRQGAVYALEQLAGLDTRYRGHIHALLTSFICFRAPWRPGTVRREGRLPDDVSAAIGALSRGTMIEPGAWSELERVDLRGADLTGFTIPRVCFAVANLEGVALRNANLAGATLTGTLLRDADLRGADLTGADLTGADLTGADLTDADLTGARTDGATRWPEGFTPPA</sequence>
<dbReference type="SUPFAM" id="SSF141571">
    <property type="entry name" value="Pentapeptide repeat-like"/>
    <property type="match status" value="1"/>
</dbReference>
<dbReference type="Gene3D" id="2.160.20.80">
    <property type="entry name" value="E3 ubiquitin-protein ligase SopA"/>
    <property type="match status" value="1"/>
</dbReference>
<gene>
    <name evidence="2" type="ORF">CF165_08155</name>
</gene>
<evidence type="ECO:0000313" key="2">
    <source>
        <dbReference type="EMBL" id="OXM69484.1"/>
    </source>
</evidence>
<dbReference type="Pfam" id="PF00805">
    <property type="entry name" value="Pentapeptide"/>
    <property type="match status" value="1"/>
</dbReference>
<reference evidence="3" key="1">
    <citation type="submission" date="2017-07" db="EMBL/GenBank/DDBJ databases">
        <title>Comparative genome mining reveals phylogenetic distribution patterns of secondary metabolites in Amycolatopsis.</title>
        <authorList>
            <person name="Adamek M."/>
            <person name="Alanjary M."/>
            <person name="Sales-Ortells H."/>
            <person name="Goodfellow M."/>
            <person name="Bull A.T."/>
            <person name="Kalinowski J."/>
            <person name="Ziemert N."/>
        </authorList>
    </citation>
    <scope>NUCLEOTIDE SEQUENCE [LARGE SCALE GENOMIC DNA]</scope>
    <source>
        <strain evidence="3">H5</strain>
    </source>
</reference>
<evidence type="ECO:0000313" key="3">
    <source>
        <dbReference type="Proteomes" id="UP000215199"/>
    </source>
</evidence>
<protein>
    <recommendedName>
        <fullName evidence="4">Pentapeptide repeat-containing protein</fullName>
    </recommendedName>
</protein>
<dbReference type="OrthoDB" id="4563217at2"/>
<dbReference type="Proteomes" id="UP000215199">
    <property type="component" value="Unassembled WGS sequence"/>
</dbReference>
<keyword evidence="1" id="KW-1133">Transmembrane helix</keyword>
<accession>A0A229TF02</accession>
<name>A0A229TF02_9PSEU</name>
<keyword evidence="1" id="KW-0812">Transmembrane</keyword>
<dbReference type="RefSeq" id="WP_093946813.1">
    <property type="nucleotide sequence ID" value="NZ_NMUL01000007.1"/>
</dbReference>
<comment type="caution">
    <text evidence="2">The sequence shown here is derived from an EMBL/GenBank/DDBJ whole genome shotgun (WGS) entry which is preliminary data.</text>
</comment>
<keyword evidence="1" id="KW-0472">Membrane</keyword>
<dbReference type="PANTHER" id="PTHR14136:SF17">
    <property type="entry name" value="BTB_POZ DOMAIN-CONTAINING PROTEIN KCTD9"/>
    <property type="match status" value="1"/>
</dbReference>
<feature type="transmembrane region" description="Helical" evidence="1">
    <location>
        <begin position="52"/>
        <end position="73"/>
    </location>
</feature>
<feature type="transmembrane region" description="Helical" evidence="1">
    <location>
        <begin position="7"/>
        <end position="32"/>
    </location>
</feature>
<dbReference type="AlphaFoldDB" id="A0A229TF02"/>
<dbReference type="EMBL" id="NMUL01000007">
    <property type="protein sequence ID" value="OXM69484.1"/>
    <property type="molecule type" value="Genomic_DNA"/>
</dbReference>
<dbReference type="PANTHER" id="PTHR14136">
    <property type="entry name" value="BTB_POZ DOMAIN-CONTAINING PROTEIN KCTD9"/>
    <property type="match status" value="1"/>
</dbReference>
<keyword evidence="3" id="KW-1185">Reference proteome</keyword>
<proteinExistence type="predicted"/>
<evidence type="ECO:0008006" key="4">
    <source>
        <dbReference type="Google" id="ProtNLM"/>
    </source>
</evidence>